<evidence type="ECO:0000256" key="1">
    <source>
        <dbReference type="SAM" id="MobiDB-lite"/>
    </source>
</evidence>
<dbReference type="HOGENOM" id="CLU_158749_0_0_1"/>
<feature type="compositionally biased region" description="Low complexity" evidence="1">
    <location>
        <begin position="18"/>
        <end position="38"/>
    </location>
</feature>
<feature type="compositionally biased region" description="Polar residues" evidence="1">
    <location>
        <begin position="1"/>
        <end position="17"/>
    </location>
</feature>
<dbReference type="EMBL" id="GG749460">
    <property type="protein sequence ID" value="EGE83992.1"/>
    <property type="molecule type" value="Genomic_DNA"/>
</dbReference>
<proteinExistence type="predicted"/>
<feature type="region of interest" description="Disordered" evidence="1">
    <location>
        <begin position="1"/>
        <end position="48"/>
    </location>
</feature>
<dbReference type="AlphaFoldDB" id="F2TL79"/>
<reference evidence="2" key="1">
    <citation type="submission" date="2010-03" db="EMBL/GenBank/DDBJ databases">
        <title>Annotation of Blastomyces dermatitidis strain ATCC 18188.</title>
        <authorList>
            <consortium name="The Broad Institute Genome Sequencing Platform"/>
            <consortium name="Broad Institute Genome Sequencing Center for Infectious Disease."/>
            <person name="Cuomo C."/>
            <person name="Klein B."/>
            <person name="Sullivan T."/>
            <person name="Heitman J."/>
            <person name="Young S."/>
            <person name="Zeng Q."/>
            <person name="Gargeya S."/>
            <person name="Alvarado L."/>
            <person name="Berlin A.M."/>
            <person name="Chapman S.B."/>
            <person name="Chen Z."/>
            <person name="Freedman E."/>
            <person name="Gellesch M."/>
            <person name="Goldberg J."/>
            <person name="Griggs A."/>
            <person name="Gujja S."/>
            <person name="Heilman E."/>
            <person name="Heiman D."/>
            <person name="Howarth C."/>
            <person name="Mehta T."/>
            <person name="Neiman D."/>
            <person name="Pearson M."/>
            <person name="Roberts A."/>
            <person name="Saif S."/>
            <person name="Shea T."/>
            <person name="Shenoy N."/>
            <person name="Sisk P."/>
            <person name="Stolte C."/>
            <person name="Sykes S."/>
            <person name="White J."/>
            <person name="Yandava C."/>
            <person name="Haas B."/>
            <person name="Nusbaum C."/>
            <person name="Birren B."/>
        </authorList>
    </citation>
    <scope>NUCLEOTIDE SEQUENCE [LARGE SCALE GENOMIC DNA]</scope>
    <source>
        <strain evidence="2">ATCC 18188</strain>
    </source>
</reference>
<gene>
    <name evidence="2" type="ORF">BDDG_06937</name>
</gene>
<organism evidence="2">
    <name type="scientific">Ajellomyces dermatitidis (strain ATCC 18188 / CBS 674.68)</name>
    <name type="common">Blastomyces dermatitidis</name>
    <dbReference type="NCBI Taxonomy" id="653446"/>
    <lineage>
        <taxon>Eukaryota</taxon>
        <taxon>Fungi</taxon>
        <taxon>Dikarya</taxon>
        <taxon>Ascomycota</taxon>
        <taxon>Pezizomycotina</taxon>
        <taxon>Eurotiomycetes</taxon>
        <taxon>Eurotiomycetidae</taxon>
        <taxon>Onygenales</taxon>
        <taxon>Ajellomycetaceae</taxon>
        <taxon>Blastomyces</taxon>
    </lineage>
</organism>
<protein>
    <submittedName>
        <fullName evidence="2">Uncharacterized protein</fullName>
    </submittedName>
</protein>
<sequence>MPRKSPGNNTAVNTRKSNVTGTTTTTTTTDNNNNNVTGEGSCSGGNKVHSKARIVKDGWGSRANFQASFGLCMGPDSLEEGNRILDAFQKHDKENEHA</sequence>
<dbReference type="Proteomes" id="UP000007802">
    <property type="component" value="Unassembled WGS sequence"/>
</dbReference>
<accession>F2TL79</accession>
<name>F2TL79_AJEDA</name>
<evidence type="ECO:0000313" key="2">
    <source>
        <dbReference type="EMBL" id="EGE83992.1"/>
    </source>
</evidence>